<evidence type="ECO:0000256" key="1">
    <source>
        <dbReference type="ARBA" id="ARBA00004651"/>
    </source>
</evidence>
<feature type="transmembrane region" description="Helical" evidence="9">
    <location>
        <begin position="165"/>
        <end position="185"/>
    </location>
</feature>
<feature type="compositionally biased region" description="Polar residues" evidence="8">
    <location>
        <begin position="465"/>
        <end position="484"/>
    </location>
</feature>
<dbReference type="GO" id="GO:0022857">
    <property type="term" value="F:transmembrane transporter activity"/>
    <property type="evidence" value="ECO:0007669"/>
    <property type="project" value="InterPro"/>
</dbReference>
<feature type="transmembrane region" description="Helical" evidence="9">
    <location>
        <begin position="326"/>
        <end position="347"/>
    </location>
</feature>
<evidence type="ECO:0000256" key="7">
    <source>
        <dbReference type="ARBA" id="ARBA00023251"/>
    </source>
</evidence>
<gene>
    <name evidence="11" type="ORF">KCMC57_34350</name>
</gene>
<keyword evidence="7" id="KW-0046">Antibiotic resistance</keyword>
<feature type="transmembrane region" description="Helical" evidence="9">
    <location>
        <begin position="75"/>
        <end position="93"/>
    </location>
</feature>
<protein>
    <submittedName>
        <fullName evidence="11">DHA2 family efflux MFS transporter permease subunit</fullName>
    </submittedName>
</protein>
<proteinExistence type="predicted"/>
<keyword evidence="6 9" id="KW-0472">Membrane</keyword>
<feature type="transmembrane region" description="Helical" evidence="9">
    <location>
        <begin position="229"/>
        <end position="246"/>
    </location>
</feature>
<evidence type="ECO:0000256" key="5">
    <source>
        <dbReference type="ARBA" id="ARBA00022989"/>
    </source>
</evidence>
<feature type="transmembrane region" description="Helical" evidence="9">
    <location>
        <begin position="403"/>
        <end position="421"/>
    </location>
</feature>
<feature type="transmembrane region" description="Helical" evidence="9">
    <location>
        <begin position="301"/>
        <end position="319"/>
    </location>
</feature>
<feature type="domain" description="Major facilitator superfamily (MFS) profile" evidence="10">
    <location>
        <begin position="9"/>
        <end position="463"/>
    </location>
</feature>
<dbReference type="Pfam" id="PF07690">
    <property type="entry name" value="MFS_1"/>
    <property type="match status" value="1"/>
</dbReference>
<dbReference type="PANTHER" id="PTHR42718">
    <property type="entry name" value="MAJOR FACILITATOR SUPERFAMILY MULTIDRUG TRANSPORTER MFSC"/>
    <property type="match status" value="1"/>
</dbReference>
<feature type="transmembrane region" description="Helical" evidence="9">
    <location>
        <begin position="137"/>
        <end position="159"/>
    </location>
</feature>
<feature type="transmembrane region" description="Helical" evidence="9">
    <location>
        <begin position="197"/>
        <end position="217"/>
    </location>
</feature>
<evidence type="ECO:0000256" key="8">
    <source>
        <dbReference type="SAM" id="MobiDB-lite"/>
    </source>
</evidence>
<dbReference type="GO" id="GO:0005886">
    <property type="term" value="C:plasma membrane"/>
    <property type="evidence" value="ECO:0007669"/>
    <property type="project" value="UniProtKB-SubCell"/>
</dbReference>
<feature type="transmembrane region" description="Helical" evidence="9">
    <location>
        <begin position="267"/>
        <end position="289"/>
    </location>
</feature>
<dbReference type="EMBL" id="AP035881">
    <property type="protein sequence ID" value="BFP47067.1"/>
    <property type="molecule type" value="Genomic_DNA"/>
</dbReference>
<feature type="transmembrane region" description="Helical" evidence="9">
    <location>
        <begin position="43"/>
        <end position="63"/>
    </location>
</feature>
<dbReference type="RefSeq" id="WP_407989447.1">
    <property type="nucleotide sequence ID" value="NZ_AP035881.2"/>
</dbReference>
<dbReference type="InterPro" id="IPR036259">
    <property type="entry name" value="MFS_trans_sf"/>
</dbReference>
<evidence type="ECO:0000256" key="2">
    <source>
        <dbReference type="ARBA" id="ARBA00022448"/>
    </source>
</evidence>
<dbReference type="InterPro" id="IPR020846">
    <property type="entry name" value="MFS_dom"/>
</dbReference>
<dbReference type="InterPro" id="IPR011701">
    <property type="entry name" value="MFS"/>
</dbReference>
<dbReference type="Gene3D" id="1.20.1720.10">
    <property type="entry name" value="Multidrug resistance protein D"/>
    <property type="match status" value="1"/>
</dbReference>
<name>A0AB33JVG0_9ACTN</name>
<comment type="subcellular location">
    <subcellularLocation>
        <location evidence="1">Cell membrane</location>
        <topology evidence="1">Multi-pass membrane protein</topology>
    </subcellularLocation>
</comment>
<reference evidence="11" key="1">
    <citation type="submission" date="2024-07" db="EMBL/GenBank/DDBJ databases">
        <title>Complete genome sequences of cellulolytic bacteria, Kitasatospora sp. CMC57 and Streptomyces sp. CMC78, isolated from Japanese agricultural soil.</title>
        <authorList>
            <person name="Hashimoto T."/>
            <person name="Ito M."/>
            <person name="Iwamoto M."/>
            <person name="Fukahori D."/>
            <person name="Shoda T."/>
            <person name="Sakoda M."/>
            <person name="Morohoshi T."/>
            <person name="Mitsuboshi M."/>
            <person name="Nishizawa T."/>
        </authorList>
    </citation>
    <scope>NUCLEOTIDE SEQUENCE</scope>
    <source>
        <strain evidence="11">CMC57</strain>
    </source>
</reference>
<evidence type="ECO:0000256" key="6">
    <source>
        <dbReference type="ARBA" id="ARBA00023136"/>
    </source>
</evidence>
<dbReference type="PANTHER" id="PTHR42718:SF46">
    <property type="entry name" value="BLR6921 PROTEIN"/>
    <property type="match status" value="1"/>
</dbReference>
<evidence type="ECO:0000259" key="10">
    <source>
        <dbReference type="PROSITE" id="PS50850"/>
    </source>
</evidence>
<feature type="transmembrane region" description="Helical" evidence="9">
    <location>
        <begin position="359"/>
        <end position="382"/>
    </location>
</feature>
<dbReference type="PROSITE" id="PS50850">
    <property type="entry name" value="MFS"/>
    <property type="match status" value="1"/>
</dbReference>
<evidence type="ECO:0000256" key="3">
    <source>
        <dbReference type="ARBA" id="ARBA00022475"/>
    </source>
</evidence>
<evidence type="ECO:0000256" key="9">
    <source>
        <dbReference type="SAM" id="Phobius"/>
    </source>
</evidence>
<feature type="transmembrane region" description="Helical" evidence="9">
    <location>
        <begin position="441"/>
        <end position="459"/>
    </location>
</feature>
<organism evidence="11">
    <name type="scientific">Kitasatospora sp. CMC57</name>
    <dbReference type="NCBI Taxonomy" id="3231513"/>
    <lineage>
        <taxon>Bacteria</taxon>
        <taxon>Bacillati</taxon>
        <taxon>Actinomycetota</taxon>
        <taxon>Actinomycetes</taxon>
        <taxon>Kitasatosporales</taxon>
        <taxon>Streptomycetaceae</taxon>
        <taxon>Kitasatospora</taxon>
    </lineage>
</organism>
<feature type="transmembrane region" description="Helical" evidence="9">
    <location>
        <begin position="9"/>
        <end position="31"/>
    </location>
</feature>
<dbReference type="Gene3D" id="1.20.1250.20">
    <property type="entry name" value="MFS general substrate transporter like domains"/>
    <property type="match status" value="1"/>
</dbReference>
<dbReference type="AlphaFoldDB" id="A0AB33JVG0"/>
<sequence>MPEPRSTPILAVLAAAQFVVVLSTSIVNVALPAIRDGVGLSDGAMTWVINAYGLAFGALLLLGGRIADLRGRRPVLLAGLALFAAASLAAASAGGPGQLIAARTVQGVGAAAIAPAALSLVMQVFPPGPGRGKALGVWGAVSGAGGAAGVLLSGVLTAALGWRSVFYAGALGAALVLVAAVRSVPTFVPAGRGLRRIDAVGAVTVTVALVALVNALTLAGRSGWTDPRVAASGAVTAVLLAVFVRTERRHPAPLLPPSLLRTGSVAAANLLMGLLGAVWIGLFFFLPLYQQQVLGDGPLQAGLSQLPLAAANIVGSSLAPRLARRFGPVPTLAGALVLLAAGLAWLSGLSATGSFATDVLGPTLVIGLALGVAFVQLTAAAVARVPGADAGLASGLVNTTRQVGGAVGLAVLASLAASRTAASGLGHPHLVALTAGYRSAFLASAGVAVLAAALTPLLTRRPSSEHQAASTAQQFTPSIQENRS</sequence>
<keyword evidence="2" id="KW-0813">Transport</keyword>
<keyword evidence="5 9" id="KW-1133">Transmembrane helix</keyword>
<dbReference type="CDD" id="cd17321">
    <property type="entry name" value="MFS_MMR_MDR_like"/>
    <property type="match status" value="1"/>
</dbReference>
<accession>A0AB33JVG0</accession>
<evidence type="ECO:0000313" key="11">
    <source>
        <dbReference type="EMBL" id="BFP47067.1"/>
    </source>
</evidence>
<feature type="region of interest" description="Disordered" evidence="8">
    <location>
        <begin position="462"/>
        <end position="484"/>
    </location>
</feature>
<dbReference type="SUPFAM" id="SSF103473">
    <property type="entry name" value="MFS general substrate transporter"/>
    <property type="match status" value="1"/>
</dbReference>
<keyword evidence="4 9" id="KW-0812">Transmembrane</keyword>
<evidence type="ECO:0000256" key="4">
    <source>
        <dbReference type="ARBA" id="ARBA00022692"/>
    </source>
</evidence>
<dbReference type="GO" id="GO:0046677">
    <property type="term" value="P:response to antibiotic"/>
    <property type="evidence" value="ECO:0007669"/>
    <property type="project" value="UniProtKB-KW"/>
</dbReference>
<feature type="transmembrane region" description="Helical" evidence="9">
    <location>
        <begin position="105"/>
        <end position="125"/>
    </location>
</feature>
<keyword evidence="3" id="KW-1003">Cell membrane</keyword>